<keyword evidence="5" id="KW-0472">Membrane</keyword>
<comment type="caution">
    <text evidence="7">The sequence shown here is derived from an EMBL/GenBank/DDBJ whole genome shotgun (WGS) entry which is preliminary data.</text>
</comment>
<dbReference type="PANTHER" id="PTHR21659">
    <property type="entry name" value="HYDROPHOBIC PROTEIN RCI2 LOW TEMPERATURE AND SALT RESPONSIVE PROTEIN LTI6 -RELATED"/>
    <property type="match status" value="1"/>
</dbReference>
<keyword evidence="4" id="KW-1133">Transmembrane helix</keyword>
<reference evidence="7 8" key="1">
    <citation type="submission" date="2017-01" db="EMBL/GenBank/DDBJ databases">
        <authorList>
            <person name="Mah S.A."/>
            <person name="Swanson W.J."/>
            <person name="Moy G.W."/>
            <person name="Vacquier V.D."/>
        </authorList>
    </citation>
    <scope>NUCLEOTIDE SEQUENCE [LARGE SCALE GENOMIC DNA]</scope>
    <source>
        <strain evidence="7 8">GSMNP</strain>
    </source>
</reference>
<feature type="region of interest" description="Disordered" evidence="6">
    <location>
        <begin position="84"/>
        <end position="118"/>
    </location>
</feature>
<name>A0A1R1YFE7_9FUNG</name>
<sequence>MTCCSRISSVIFPPLGVLMSRGCSADLIINVALTSLGYFPGLIHSCYIIEKTNEEQYDYITGYSHCVNHSVPAVVIVSTPTQPSIQSANNVAPYKKSSQDQNEHSFDTPPPTYDSINQ</sequence>
<protein>
    <submittedName>
        <fullName evidence="7">Plasma membrane proteolipid 3</fullName>
    </submittedName>
</protein>
<dbReference type="STRING" id="133412.A0A1R1YFE7"/>
<dbReference type="Pfam" id="PF01679">
    <property type="entry name" value="Pmp3"/>
    <property type="match status" value="1"/>
</dbReference>
<accession>A0A1R1YFE7</accession>
<evidence type="ECO:0000256" key="1">
    <source>
        <dbReference type="ARBA" id="ARBA00004370"/>
    </source>
</evidence>
<evidence type="ECO:0000256" key="4">
    <source>
        <dbReference type="ARBA" id="ARBA00022989"/>
    </source>
</evidence>
<dbReference type="PROSITE" id="PS01309">
    <property type="entry name" value="UPF0057"/>
    <property type="match status" value="1"/>
</dbReference>
<evidence type="ECO:0000256" key="3">
    <source>
        <dbReference type="ARBA" id="ARBA00022692"/>
    </source>
</evidence>
<evidence type="ECO:0000313" key="7">
    <source>
        <dbReference type="EMBL" id="OMJ25638.1"/>
    </source>
</evidence>
<comment type="subcellular location">
    <subcellularLocation>
        <location evidence="1">Membrane</location>
    </subcellularLocation>
</comment>
<evidence type="ECO:0000256" key="2">
    <source>
        <dbReference type="ARBA" id="ARBA00009530"/>
    </source>
</evidence>
<keyword evidence="3" id="KW-0812">Transmembrane</keyword>
<dbReference type="OrthoDB" id="2802411at2759"/>
<dbReference type="PANTHER" id="PTHR21659:SF42">
    <property type="entry name" value="UPF0057 MEMBRANE PROTEIN ZK632.10-RELATED"/>
    <property type="match status" value="1"/>
</dbReference>
<keyword evidence="8" id="KW-1185">Reference proteome</keyword>
<evidence type="ECO:0000256" key="6">
    <source>
        <dbReference type="SAM" id="MobiDB-lite"/>
    </source>
</evidence>
<dbReference type="InterPro" id="IPR000612">
    <property type="entry name" value="PMP3"/>
</dbReference>
<feature type="compositionally biased region" description="Basic and acidic residues" evidence="6">
    <location>
        <begin position="97"/>
        <end position="106"/>
    </location>
</feature>
<gene>
    <name evidence="7" type="ORF">AYI70_g766</name>
</gene>
<comment type="similarity">
    <text evidence="2">Belongs to the UPF0057 (PMP3) family.</text>
</comment>
<organism evidence="7 8">
    <name type="scientific">Smittium culicis</name>
    <dbReference type="NCBI Taxonomy" id="133412"/>
    <lineage>
        <taxon>Eukaryota</taxon>
        <taxon>Fungi</taxon>
        <taxon>Fungi incertae sedis</taxon>
        <taxon>Zoopagomycota</taxon>
        <taxon>Kickxellomycotina</taxon>
        <taxon>Harpellomycetes</taxon>
        <taxon>Harpellales</taxon>
        <taxon>Legeriomycetaceae</taxon>
        <taxon>Smittium</taxon>
    </lineage>
</organism>
<dbReference type="Proteomes" id="UP000187283">
    <property type="component" value="Unassembled WGS sequence"/>
</dbReference>
<dbReference type="AlphaFoldDB" id="A0A1R1YFE7"/>
<evidence type="ECO:0000313" key="8">
    <source>
        <dbReference type="Proteomes" id="UP000187283"/>
    </source>
</evidence>
<proteinExistence type="inferred from homology"/>
<dbReference type="EMBL" id="LSSN01000137">
    <property type="protein sequence ID" value="OMJ25638.1"/>
    <property type="molecule type" value="Genomic_DNA"/>
</dbReference>
<evidence type="ECO:0000256" key="5">
    <source>
        <dbReference type="ARBA" id="ARBA00023136"/>
    </source>
</evidence>
<dbReference type="GO" id="GO:0016020">
    <property type="term" value="C:membrane"/>
    <property type="evidence" value="ECO:0007669"/>
    <property type="project" value="UniProtKB-SubCell"/>
</dbReference>